<comment type="subcellular location">
    <subcellularLocation>
        <location evidence="6">Cell membrane</location>
        <topology evidence="6">Multi-pass membrane protein</topology>
    </subcellularLocation>
    <subcellularLocation>
        <location evidence="1">Membrane</location>
        <topology evidence="1">Multi-pass membrane protein</topology>
    </subcellularLocation>
</comment>
<accession>M0LVY3</accession>
<feature type="transmembrane region" description="Helical" evidence="6">
    <location>
        <begin position="40"/>
        <end position="64"/>
    </location>
</feature>
<sequence>MIPDPTVAAPVVGDPLFVGPFVDYAVNNAGRLLRLTYEHVLLTLITLAIALPIAIGFGVLSSYYDRVATVVLWVASILLTLPAIALFGMLVPVLGIGNPPTIAALVAYAQLPIIRNTYVGLTEVDAAAIESGTGLGMTRFERLRRIRLPVALPVVMTGIRNAVVILVGLLAIGAFIGAGGLGGRIFYGISQTDTPMIVVATVLVSLLALAFDYAFGVIEEGLRLRNGEEIDPTIVTRTLTAVRTRLS</sequence>
<reference evidence="8 9" key="1">
    <citation type="journal article" date="2014" name="PLoS Genet.">
        <title>Phylogenetically driven sequencing of extremely halophilic archaea reveals strategies for static and dynamic osmo-response.</title>
        <authorList>
            <person name="Becker E.A."/>
            <person name="Seitzer P.M."/>
            <person name="Tritt A."/>
            <person name="Larsen D."/>
            <person name="Krusor M."/>
            <person name="Yao A.I."/>
            <person name="Wu D."/>
            <person name="Madern D."/>
            <person name="Eisen J.A."/>
            <person name="Darling A.E."/>
            <person name="Facciotti M.T."/>
        </authorList>
    </citation>
    <scope>NUCLEOTIDE SEQUENCE [LARGE SCALE GENOMIC DNA]</scope>
    <source>
        <strain evidence="8 9">100A6</strain>
    </source>
</reference>
<protein>
    <submittedName>
        <fullName evidence="8">Binding-protein-dependent transport systems inner membrane component</fullName>
    </submittedName>
</protein>
<dbReference type="GO" id="GO:0005886">
    <property type="term" value="C:plasma membrane"/>
    <property type="evidence" value="ECO:0007669"/>
    <property type="project" value="UniProtKB-SubCell"/>
</dbReference>
<evidence type="ECO:0000313" key="8">
    <source>
        <dbReference type="EMBL" id="EMA36265.1"/>
    </source>
</evidence>
<dbReference type="OrthoDB" id="198402at2157"/>
<dbReference type="InterPro" id="IPR000515">
    <property type="entry name" value="MetI-like"/>
</dbReference>
<evidence type="ECO:0000256" key="5">
    <source>
        <dbReference type="ARBA" id="ARBA00023136"/>
    </source>
</evidence>
<dbReference type="InterPro" id="IPR051204">
    <property type="entry name" value="ABC_transp_perm/SBD"/>
</dbReference>
<keyword evidence="9" id="KW-1185">Reference proteome</keyword>
<dbReference type="eggNOG" id="arCOG00172">
    <property type="taxonomic scope" value="Archaea"/>
</dbReference>
<dbReference type="PATRIC" id="fig|1132509.6.peg.3690"/>
<feature type="transmembrane region" description="Helical" evidence="6">
    <location>
        <begin position="70"/>
        <end position="91"/>
    </location>
</feature>
<dbReference type="GO" id="GO:0031460">
    <property type="term" value="P:glycine betaine transport"/>
    <property type="evidence" value="ECO:0007669"/>
    <property type="project" value="TreeGrafter"/>
</dbReference>
<keyword evidence="4 6" id="KW-1133">Transmembrane helix</keyword>
<dbReference type="GO" id="GO:0055085">
    <property type="term" value="P:transmembrane transport"/>
    <property type="evidence" value="ECO:0007669"/>
    <property type="project" value="InterPro"/>
</dbReference>
<evidence type="ECO:0000313" key="9">
    <source>
        <dbReference type="Proteomes" id="UP000011566"/>
    </source>
</evidence>
<keyword evidence="2 6" id="KW-0813">Transport</keyword>
<keyword evidence="3 6" id="KW-0812">Transmembrane</keyword>
<dbReference type="Proteomes" id="UP000011566">
    <property type="component" value="Unassembled WGS sequence"/>
</dbReference>
<organism evidence="8 9">
    <name type="scientific">Halococcus hamelinensis 100A6</name>
    <dbReference type="NCBI Taxonomy" id="1132509"/>
    <lineage>
        <taxon>Archaea</taxon>
        <taxon>Methanobacteriati</taxon>
        <taxon>Methanobacteriota</taxon>
        <taxon>Stenosarchaea group</taxon>
        <taxon>Halobacteria</taxon>
        <taxon>Halobacteriales</taxon>
        <taxon>Halococcaceae</taxon>
        <taxon>Halococcus</taxon>
    </lineage>
</organism>
<dbReference type="EMBL" id="AOMB01000042">
    <property type="protein sequence ID" value="EMA36265.1"/>
    <property type="molecule type" value="Genomic_DNA"/>
</dbReference>
<dbReference type="PANTHER" id="PTHR30177">
    <property type="entry name" value="GLYCINE BETAINE/L-PROLINE TRANSPORT SYSTEM PERMEASE PROTEIN PROW"/>
    <property type="match status" value="1"/>
</dbReference>
<evidence type="ECO:0000256" key="3">
    <source>
        <dbReference type="ARBA" id="ARBA00022692"/>
    </source>
</evidence>
<evidence type="ECO:0000259" key="7">
    <source>
        <dbReference type="PROSITE" id="PS50928"/>
    </source>
</evidence>
<evidence type="ECO:0000256" key="1">
    <source>
        <dbReference type="ARBA" id="ARBA00004141"/>
    </source>
</evidence>
<name>M0LVY3_9EURY</name>
<dbReference type="AlphaFoldDB" id="M0LVY3"/>
<feature type="transmembrane region" description="Helical" evidence="6">
    <location>
        <begin position="150"/>
        <end position="176"/>
    </location>
</feature>
<evidence type="ECO:0000256" key="4">
    <source>
        <dbReference type="ARBA" id="ARBA00022989"/>
    </source>
</evidence>
<feature type="transmembrane region" description="Helical" evidence="6">
    <location>
        <begin position="196"/>
        <end position="215"/>
    </location>
</feature>
<gene>
    <name evidence="8" type="ORF">C447_15871</name>
</gene>
<dbReference type="PROSITE" id="PS50928">
    <property type="entry name" value="ABC_TM1"/>
    <property type="match status" value="1"/>
</dbReference>
<dbReference type="InterPro" id="IPR035906">
    <property type="entry name" value="MetI-like_sf"/>
</dbReference>
<dbReference type="CDD" id="cd06261">
    <property type="entry name" value="TM_PBP2"/>
    <property type="match status" value="1"/>
</dbReference>
<dbReference type="PANTHER" id="PTHR30177:SF4">
    <property type="entry name" value="OSMOPROTECTANT IMPORT PERMEASE PROTEIN OSMW"/>
    <property type="match status" value="1"/>
</dbReference>
<comment type="caution">
    <text evidence="8">The sequence shown here is derived from an EMBL/GenBank/DDBJ whole genome shotgun (WGS) entry which is preliminary data.</text>
</comment>
<dbReference type="FunFam" id="1.10.3720.10:FF:000001">
    <property type="entry name" value="Glycine betaine ABC transporter, permease"/>
    <property type="match status" value="1"/>
</dbReference>
<feature type="domain" description="ABC transmembrane type-1" evidence="7">
    <location>
        <begin position="36"/>
        <end position="215"/>
    </location>
</feature>
<evidence type="ECO:0000256" key="2">
    <source>
        <dbReference type="ARBA" id="ARBA00022448"/>
    </source>
</evidence>
<dbReference type="Gene3D" id="1.10.3720.10">
    <property type="entry name" value="MetI-like"/>
    <property type="match status" value="1"/>
</dbReference>
<proteinExistence type="inferred from homology"/>
<comment type="similarity">
    <text evidence="6">Belongs to the binding-protein-dependent transport system permease family.</text>
</comment>
<keyword evidence="5 6" id="KW-0472">Membrane</keyword>
<dbReference type="SUPFAM" id="SSF161098">
    <property type="entry name" value="MetI-like"/>
    <property type="match status" value="1"/>
</dbReference>
<dbReference type="RefSeq" id="WP_007695652.1">
    <property type="nucleotide sequence ID" value="NZ_AJRK01000408.1"/>
</dbReference>
<evidence type="ECO:0000256" key="6">
    <source>
        <dbReference type="RuleBase" id="RU363032"/>
    </source>
</evidence>
<dbReference type="Pfam" id="PF00528">
    <property type="entry name" value="BPD_transp_1"/>
    <property type="match status" value="1"/>
</dbReference>